<feature type="transmembrane region" description="Helical" evidence="6">
    <location>
        <begin position="337"/>
        <end position="356"/>
    </location>
</feature>
<feature type="compositionally biased region" description="Low complexity" evidence="5">
    <location>
        <begin position="609"/>
        <end position="621"/>
    </location>
</feature>
<dbReference type="STRING" id="151549.A0A4C1XCD3"/>
<feature type="compositionally biased region" description="Basic and acidic residues" evidence="5">
    <location>
        <begin position="622"/>
        <end position="641"/>
    </location>
</feature>
<keyword evidence="4 6" id="KW-0472">Membrane</keyword>
<keyword evidence="3 6" id="KW-1133">Transmembrane helix</keyword>
<dbReference type="GO" id="GO:0099590">
    <property type="term" value="P:neurotransmitter receptor internalization"/>
    <property type="evidence" value="ECO:0007669"/>
    <property type="project" value="TreeGrafter"/>
</dbReference>
<dbReference type="Proteomes" id="UP000299102">
    <property type="component" value="Unassembled WGS sequence"/>
</dbReference>
<keyword evidence="8" id="KW-1185">Reference proteome</keyword>
<dbReference type="GO" id="GO:0051968">
    <property type="term" value="P:positive regulation of synaptic transmission, glutamatergic"/>
    <property type="evidence" value="ECO:0007669"/>
    <property type="project" value="TreeGrafter"/>
</dbReference>
<evidence type="ECO:0000256" key="4">
    <source>
        <dbReference type="ARBA" id="ARBA00023136"/>
    </source>
</evidence>
<dbReference type="InterPro" id="IPR051072">
    <property type="entry name" value="CACNG_subunit"/>
</dbReference>
<proteinExistence type="predicted"/>
<organism evidence="7 8">
    <name type="scientific">Eumeta variegata</name>
    <name type="common">Bagworm moth</name>
    <name type="synonym">Eumeta japonica</name>
    <dbReference type="NCBI Taxonomy" id="151549"/>
    <lineage>
        <taxon>Eukaryota</taxon>
        <taxon>Metazoa</taxon>
        <taxon>Ecdysozoa</taxon>
        <taxon>Arthropoda</taxon>
        <taxon>Hexapoda</taxon>
        <taxon>Insecta</taxon>
        <taxon>Pterygota</taxon>
        <taxon>Neoptera</taxon>
        <taxon>Endopterygota</taxon>
        <taxon>Lepidoptera</taxon>
        <taxon>Glossata</taxon>
        <taxon>Ditrysia</taxon>
        <taxon>Tineoidea</taxon>
        <taxon>Psychidae</taxon>
        <taxon>Oiketicinae</taxon>
        <taxon>Eumeta</taxon>
    </lineage>
</organism>
<evidence type="ECO:0000256" key="6">
    <source>
        <dbReference type="SAM" id="Phobius"/>
    </source>
</evidence>
<dbReference type="PANTHER" id="PTHR12107:SF0">
    <property type="entry name" value="STARGAZIN (MAMMALIAN CALCIUM CHANNEL) HOMOLOG"/>
    <property type="match status" value="1"/>
</dbReference>
<feature type="transmembrane region" description="Helical" evidence="6">
    <location>
        <begin position="419"/>
        <end position="441"/>
    </location>
</feature>
<sequence>MLLNLAARSSRFARVRAEVSDDRGLRVKRRSRTGSGGMWGGSGGASGGAGGAGCVHASLQRAPRPQPAPTLSGALATRRPPRPTPPSPTLVAQIDSSVACLWLLTPLSAGTAVVAVLVAVSTNHWLHTEENVINPLFNGTGSDLLAKQTVSGLWRICHTEANARGSTRHTFLRRGWREWSCPTHSLEGGDCDGRSRPIKIDYLIFNSLQYLHSTLKSKAPASCAARAPLQRVRGSGASGSALCGRRPRPTSALSRSATRPDTPPPPPSAVEWTATLVTVPFPDLDQLVVFSTHVDHYAVPGSTVFRCVDIPYFPLSQYTPDPSDSTNAIPYVVTRSAAPLLLAVLSQAVGCLCCVLGHCVKGRRLCTFIAGVLFIVSGLIMLTGIIMYISVFKSQVGHKLRYVALLDAPRMSYSYGYSFGLYVSGFVAVELAGTSAIFLFLQWYQKDWITEMAEKAKADCRAWDREYAFTDFREREPPMLEHRMKRDTYPPTGSSAATPRERRRFVFDGDSELPHCSIHKHRRINLSSASLKDLSSSTLYGFPAAPRPTACDDYFDEFKEVPQSANTLSGLRSASIFQSQTSVASARFLDTKMAGPPPSREEELVTFGAGAGASTSAVRGAEQGRQDRAAGPDPHHRTTPV</sequence>
<dbReference type="EMBL" id="BGZK01000798">
    <property type="protein sequence ID" value="GBP60863.1"/>
    <property type="molecule type" value="Genomic_DNA"/>
</dbReference>
<dbReference type="PANTHER" id="PTHR12107">
    <property type="entry name" value="VOLTAGE-DEPENDENT CALCIUM CHANNEL GAMMA SUBUNIT"/>
    <property type="match status" value="1"/>
</dbReference>
<feature type="region of interest" description="Disordered" evidence="5">
    <location>
        <begin position="61"/>
        <end position="88"/>
    </location>
</feature>
<accession>A0A4C1XCD3</accession>
<keyword evidence="2 6" id="KW-0812">Transmembrane</keyword>
<name>A0A4C1XCD3_EUMVA</name>
<dbReference type="AlphaFoldDB" id="A0A4C1XCD3"/>
<feature type="region of interest" description="Disordered" evidence="5">
    <location>
        <begin position="609"/>
        <end position="641"/>
    </location>
</feature>
<comment type="subcellular location">
    <subcellularLocation>
        <location evidence="1">Membrane</location>
        <topology evidence="1">Multi-pass membrane protein</topology>
    </subcellularLocation>
</comment>
<evidence type="ECO:0000313" key="8">
    <source>
        <dbReference type="Proteomes" id="UP000299102"/>
    </source>
</evidence>
<comment type="caution">
    <text evidence="7">The sequence shown here is derived from an EMBL/GenBank/DDBJ whole genome shotgun (WGS) entry which is preliminary data.</text>
</comment>
<dbReference type="GO" id="GO:0098970">
    <property type="term" value="P:postsynaptic neurotransmitter receptor diffusion trapping"/>
    <property type="evidence" value="ECO:0007669"/>
    <property type="project" value="TreeGrafter"/>
</dbReference>
<evidence type="ECO:0000256" key="2">
    <source>
        <dbReference type="ARBA" id="ARBA00022692"/>
    </source>
</evidence>
<dbReference type="GO" id="GO:0032281">
    <property type="term" value="C:AMPA glutamate receptor complex"/>
    <property type="evidence" value="ECO:0007669"/>
    <property type="project" value="TreeGrafter"/>
</dbReference>
<dbReference type="OrthoDB" id="9990458at2759"/>
<dbReference type="GO" id="GO:0098943">
    <property type="term" value="P:neurotransmitter receptor transport, postsynaptic endosome to lysosome"/>
    <property type="evidence" value="ECO:0007669"/>
    <property type="project" value="TreeGrafter"/>
</dbReference>
<dbReference type="GO" id="GO:0019226">
    <property type="term" value="P:transmission of nerve impulse"/>
    <property type="evidence" value="ECO:0007669"/>
    <property type="project" value="TreeGrafter"/>
</dbReference>
<dbReference type="GO" id="GO:0016247">
    <property type="term" value="F:channel regulator activity"/>
    <property type="evidence" value="ECO:0007669"/>
    <property type="project" value="TreeGrafter"/>
</dbReference>
<evidence type="ECO:0000256" key="1">
    <source>
        <dbReference type="ARBA" id="ARBA00004141"/>
    </source>
</evidence>
<feature type="region of interest" description="Disordered" evidence="5">
    <location>
        <begin position="234"/>
        <end position="269"/>
    </location>
</feature>
<evidence type="ECO:0000256" key="3">
    <source>
        <dbReference type="ARBA" id="ARBA00022989"/>
    </source>
</evidence>
<dbReference type="InterPro" id="IPR004031">
    <property type="entry name" value="PMP22/EMP/MP20/Claudin"/>
</dbReference>
<reference evidence="7 8" key="1">
    <citation type="journal article" date="2019" name="Commun. Biol.">
        <title>The bagworm genome reveals a unique fibroin gene that provides high tensile strength.</title>
        <authorList>
            <person name="Kono N."/>
            <person name="Nakamura H."/>
            <person name="Ohtoshi R."/>
            <person name="Tomita M."/>
            <person name="Numata K."/>
            <person name="Arakawa K."/>
        </authorList>
    </citation>
    <scope>NUCLEOTIDE SEQUENCE [LARGE SCALE GENOMIC DNA]</scope>
</reference>
<feature type="transmembrane region" description="Helical" evidence="6">
    <location>
        <begin position="368"/>
        <end position="391"/>
    </location>
</feature>
<gene>
    <name evidence="7" type="primary">Cacng5</name>
    <name evidence="7" type="ORF">EVAR_26761_1</name>
</gene>
<protein>
    <submittedName>
        <fullName evidence="7">Voltage-dependent calcium channel gamma-5 subunit</fullName>
    </submittedName>
</protein>
<dbReference type="GO" id="GO:0098839">
    <property type="term" value="C:postsynaptic density membrane"/>
    <property type="evidence" value="ECO:0007669"/>
    <property type="project" value="TreeGrafter"/>
</dbReference>
<dbReference type="Gene3D" id="1.20.140.150">
    <property type="match status" value="2"/>
</dbReference>
<evidence type="ECO:0000313" key="7">
    <source>
        <dbReference type="EMBL" id="GBP60863.1"/>
    </source>
</evidence>
<dbReference type="GO" id="GO:0005245">
    <property type="term" value="F:voltage-gated calcium channel activity"/>
    <property type="evidence" value="ECO:0007669"/>
    <property type="project" value="TreeGrafter"/>
</dbReference>
<dbReference type="Pfam" id="PF13903">
    <property type="entry name" value="Claudin_2"/>
    <property type="match status" value="1"/>
</dbReference>
<evidence type="ECO:0000256" key="5">
    <source>
        <dbReference type="SAM" id="MobiDB-lite"/>
    </source>
</evidence>